<organism evidence="1">
    <name type="scientific">Rhipicephalus microplus</name>
    <name type="common">Cattle tick</name>
    <name type="synonym">Boophilus microplus</name>
    <dbReference type="NCBI Taxonomy" id="6941"/>
    <lineage>
        <taxon>Eukaryota</taxon>
        <taxon>Metazoa</taxon>
        <taxon>Ecdysozoa</taxon>
        <taxon>Arthropoda</taxon>
        <taxon>Chelicerata</taxon>
        <taxon>Arachnida</taxon>
        <taxon>Acari</taxon>
        <taxon>Parasitiformes</taxon>
        <taxon>Ixodida</taxon>
        <taxon>Ixodoidea</taxon>
        <taxon>Ixodidae</taxon>
        <taxon>Rhipicephalinae</taxon>
        <taxon>Rhipicephalus</taxon>
        <taxon>Boophilus</taxon>
    </lineage>
</organism>
<accession>A0A6G5AFQ7</accession>
<dbReference type="AlphaFoldDB" id="A0A6G5AFQ7"/>
<proteinExistence type="predicted"/>
<name>A0A6G5AFQ7_RHIMP</name>
<protein>
    <submittedName>
        <fullName evidence="1">Putative tick transposon</fullName>
    </submittedName>
</protein>
<reference evidence="1" key="1">
    <citation type="submission" date="2020-03" db="EMBL/GenBank/DDBJ databases">
        <title>A transcriptome and proteome of the tick Rhipicephalus microplus shaped by the genetic composition of its hosts and developmental stage.</title>
        <authorList>
            <person name="Garcia G.R."/>
            <person name="Ribeiro J.M.C."/>
            <person name="Maruyama S.R."/>
            <person name="Gardinasse L.G."/>
            <person name="Nelson K."/>
            <person name="Ferreira B.R."/>
            <person name="Andrade T.G."/>
            <person name="Santos I.K.F.M."/>
        </authorList>
    </citation>
    <scope>NUCLEOTIDE SEQUENCE</scope>
    <source>
        <strain evidence="1">NSGR</strain>
        <tissue evidence="1">Salivary glands</tissue>
    </source>
</reference>
<evidence type="ECO:0000313" key="1">
    <source>
        <dbReference type="EMBL" id="NIE49831.1"/>
    </source>
</evidence>
<sequence>MRRRLTGICHLFKFFAGKNWGMFTTAMLRLYRIILLGFLRYSLPVLTNASKTSIRMLQSVQAQALRICLGLPQSASTAATIAITRDNLIKTHINVEVLRTHIRHLARTPRHHLASLPVVRPCTSYCKTVTAHGESIPTSFSPAARPVTPPWCLAQPMININHTWRPEKGQFVVTGS</sequence>
<dbReference type="EMBL" id="GIKN01007558">
    <property type="protein sequence ID" value="NIE49831.1"/>
    <property type="molecule type" value="Transcribed_RNA"/>
</dbReference>